<dbReference type="STRING" id="582692.SAMN05720606_12561"/>
<dbReference type="InterPro" id="IPR043131">
    <property type="entry name" value="BCAT-like_N"/>
</dbReference>
<dbReference type="PANTHER" id="PTHR42743">
    <property type="entry name" value="AMINO-ACID AMINOTRANSFERASE"/>
    <property type="match status" value="1"/>
</dbReference>
<dbReference type="FunFam" id="3.20.10.10:FF:000002">
    <property type="entry name" value="D-alanine aminotransferase"/>
    <property type="match status" value="1"/>
</dbReference>
<dbReference type="RefSeq" id="WP_090924636.1">
    <property type="nucleotide sequence ID" value="NZ_FMVM01000025.1"/>
</dbReference>
<protein>
    <submittedName>
        <fullName evidence="7">4-amino-4-deoxychorismate lyase</fullName>
    </submittedName>
</protein>
<dbReference type="AlphaFoldDB" id="A0A1G5LGP9"/>
<comment type="similarity">
    <text evidence="2 5">Belongs to the class-IV pyridoxal-phosphate-dependent aminotransferase family.</text>
</comment>
<dbReference type="InterPro" id="IPR043132">
    <property type="entry name" value="BCAT-like_C"/>
</dbReference>
<dbReference type="GO" id="GO:0008652">
    <property type="term" value="P:amino acid biosynthetic process"/>
    <property type="evidence" value="ECO:0007669"/>
    <property type="project" value="UniProtKB-ARBA"/>
</dbReference>
<dbReference type="InterPro" id="IPR018300">
    <property type="entry name" value="Aminotrans_IV_CS"/>
</dbReference>
<comment type="cofactor">
    <cofactor evidence="1 6">
        <name>pyridoxal 5'-phosphate</name>
        <dbReference type="ChEBI" id="CHEBI:597326"/>
    </cofactor>
</comment>
<dbReference type="CDD" id="cd00449">
    <property type="entry name" value="PLPDE_IV"/>
    <property type="match status" value="1"/>
</dbReference>
<evidence type="ECO:0000256" key="4">
    <source>
        <dbReference type="ARBA" id="ARBA00022898"/>
    </source>
</evidence>
<evidence type="ECO:0000256" key="1">
    <source>
        <dbReference type="ARBA" id="ARBA00001933"/>
    </source>
</evidence>
<dbReference type="SUPFAM" id="SSF56752">
    <property type="entry name" value="D-aminoacid aminotransferase-like PLP-dependent enzymes"/>
    <property type="match status" value="1"/>
</dbReference>
<proteinExistence type="inferred from homology"/>
<evidence type="ECO:0000313" key="8">
    <source>
        <dbReference type="Proteomes" id="UP000198538"/>
    </source>
</evidence>
<dbReference type="GO" id="GO:0016829">
    <property type="term" value="F:lyase activity"/>
    <property type="evidence" value="ECO:0007669"/>
    <property type="project" value="UniProtKB-KW"/>
</dbReference>
<dbReference type="GO" id="GO:0046394">
    <property type="term" value="P:carboxylic acid biosynthetic process"/>
    <property type="evidence" value="ECO:0007669"/>
    <property type="project" value="UniProtKB-ARBA"/>
</dbReference>
<gene>
    <name evidence="7" type="ORF">SAMN05720606_12561</name>
</gene>
<dbReference type="InterPro" id="IPR036038">
    <property type="entry name" value="Aminotransferase-like"/>
</dbReference>
<dbReference type="Gene3D" id="3.30.470.10">
    <property type="match status" value="1"/>
</dbReference>
<dbReference type="Proteomes" id="UP000198538">
    <property type="component" value="Unassembled WGS sequence"/>
</dbReference>
<dbReference type="Gene3D" id="3.20.10.10">
    <property type="entry name" value="D-amino Acid Aminotransferase, subunit A, domain 2"/>
    <property type="match status" value="1"/>
</dbReference>
<dbReference type="PROSITE" id="PS00770">
    <property type="entry name" value="AA_TRANSFER_CLASS_4"/>
    <property type="match status" value="1"/>
</dbReference>
<dbReference type="PANTHER" id="PTHR42743:SF11">
    <property type="entry name" value="AMINODEOXYCHORISMATE LYASE"/>
    <property type="match status" value="1"/>
</dbReference>
<dbReference type="EMBL" id="FMVM01000025">
    <property type="protein sequence ID" value="SCZ11641.1"/>
    <property type="molecule type" value="Genomic_DNA"/>
</dbReference>
<dbReference type="InterPro" id="IPR001544">
    <property type="entry name" value="Aminotrans_IV"/>
</dbReference>
<organism evidence="7 8">
    <name type="scientific">Paenibacillus polysaccharolyticus</name>
    <dbReference type="NCBI Taxonomy" id="582692"/>
    <lineage>
        <taxon>Bacteria</taxon>
        <taxon>Bacillati</taxon>
        <taxon>Bacillota</taxon>
        <taxon>Bacilli</taxon>
        <taxon>Bacillales</taxon>
        <taxon>Paenibacillaceae</taxon>
        <taxon>Paenibacillus</taxon>
    </lineage>
</organism>
<name>A0A1G5LGP9_9BACL</name>
<dbReference type="InterPro" id="IPR050571">
    <property type="entry name" value="Class-IV_PLP-Dep_Aminotrnsfr"/>
</dbReference>
<evidence type="ECO:0000256" key="3">
    <source>
        <dbReference type="ARBA" id="ARBA00011738"/>
    </source>
</evidence>
<keyword evidence="7" id="KW-0456">Lyase</keyword>
<sequence>MQYAAINGELVQLASAVVPVTDHGFLYGLGLFETFRTYQGVPYLLERHLERMASGCEELGIPFTVTAEEVKDWISRLMQGNELKDAYVRYTVSAGEAPLGLPSGNYTDPTHVVLAKSLPDPSPTLYERGKMLQRLSTPRNTPESQIRFKSLHYMNSILAKRELNTYVGQDQRLLSAEGLQLTRDDYVAEGIVSNIFWVREKVLYTPSLSTGILPGITRAVVMEIAADQGIACVEVQALWEDLQQADEIFLTGSVAELVPVTTLRDLSGTETDISNGRIGPVTAVLLRMYREKAGYTS</sequence>
<keyword evidence="8" id="KW-1185">Reference proteome</keyword>
<evidence type="ECO:0000256" key="2">
    <source>
        <dbReference type="ARBA" id="ARBA00009320"/>
    </source>
</evidence>
<dbReference type="GO" id="GO:0005829">
    <property type="term" value="C:cytosol"/>
    <property type="evidence" value="ECO:0007669"/>
    <property type="project" value="TreeGrafter"/>
</dbReference>
<evidence type="ECO:0000313" key="7">
    <source>
        <dbReference type="EMBL" id="SCZ11641.1"/>
    </source>
</evidence>
<reference evidence="8" key="1">
    <citation type="submission" date="2016-10" db="EMBL/GenBank/DDBJ databases">
        <authorList>
            <person name="Varghese N."/>
            <person name="Submissions S."/>
        </authorList>
    </citation>
    <scope>NUCLEOTIDE SEQUENCE [LARGE SCALE GENOMIC DNA]</scope>
    <source>
        <strain evidence="8">BL9</strain>
    </source>
</reference>
<dbReference type="Pfam" id="PF01063">
    <property type="entry name" value="Aminotran_4"/>
    <property type="match status" value="1"/>
</dbReference>
<evidence type="ECO:0000256" key="6">
    <source>
        <dbReference type="RuleBase" id="RU004516"/>
    </source>
</evidence>
<comment type="subunit">
    <text evidence="3">Homodimer.</text>
</comment>
<keyword evidence="4 6" id="KW-0663">Pyridoxal phosphate</keyword>
<evidence type="ECO:0000256" key="5">
    <source>
        <dbReference type="RuleBase" id="RU004106"/>
    </source>
</evidence>
<accession>A0A1G5LGP9</accession>